<evidence type="ECO:0000313" key="4">
    <source>
        <dbReference type="Proteomes" id="UP001150538"/>
    </source>
</evidence>
<evidence type="ECO:0000256" key="1">
    <source>
        <dbReference type="SAM" id="MobiDB-lite"/>
    </source>
</evidence>
<dbReference type="EMBL" id="JANBPU010000014">
    <property type="protein sequence ID" value="KAJ1920368.1"/>
    <property type="molecule type" value="Genomic_DNA"/>
</dbReference>
<keyword evidence="2" id="KW-0732">Signal</keyword>
<gene>
    <name evidence="3" type="ORF">H4219_001343</name>
</gene>
<keyword evidence="4" id="KW-1185">Reference proteome</keyword>
<dbReference type="Proteomes" id="UP001150538">
    <property type="component" value="Unassembled WGS sequence"/>
</dbReference>
<feature type="chain" id="PRO_5040853505" evidence="2">
    <location>
        <begin position="28"/>
        <end position="425"/>
    </location>
</feature>
<reference evidence="3" key="1">
    <citation type="submission" date="2022-07" db="EMBL/GenBank/DDBJ databases">
        <title>Phylogenomic reconstructions and comparative analyses of Kickxellomycotina fungi.</title>
        <authorList>
            <person name="Reynolds N.K."/>
            <person name="Stajich J.E."/>
            <person name="Barry K."/>
            <person name="Grigoriev I.V."/>
            <person name="Crous P."/>
            <person name="Smith M.E."/>
        </authorList>
    </citation>
    <scope>NUCLEOTIDE SEQUENCE</scope>
    <source>
        <strain evidence="3">NBRC 100468</strain>
    </source>
</reference>
<organism evidence="3 4">
    <name type="scientific">Mycoemilia scoparia</name>
    <dbReference type="NCBI Taxonomy" id="417184"/>
    <lineage>
        <taxon>Eukaryota</taxon>
        <taxon>Fungi</taxon>
        <taxon>Fungi incertae sedis</taxon>
        <taxon>Zoopagomycota</taxon>
        <taxon>Kickxellomycotina</taxon>
        <taxon>Kickxellomycetes</taxon>
        <taxon>Kickxellales</taxon>
        <taxon>Kickxellaceae</taxon>
        <taxon>Mycoemilia</taxon>
    </lineage>
</organism>
<evidence type="ECO:0000313" key="3">
    <source>
        <dbReference type="EMBL" id="KAJ1920368.1"/>
    </source>
</evidence>
<accession>A0A9W8A9Q0</accession>
<proteinExistence type="predicted"/>
<name>A0A9W8A9Q0_9FUNG</name>
<feature type="region of interest" description="Disordered" evidence="1">
    <location>
        <begin position="136"/>
        <end position="174"/>
    </location>
</feature>
<feature type="region of interest" description="Disordered" evidence="1">
    <location>
        <begin position="273"/>
        <end position="337"/>
    </location>
</feature>
<sequence>MMLAQRGCFFWASWVVISWFLFMNVVGNPHSFEIKDLVKLAPVVVSSLNLWSALQLHRPRESYLDPKAGGSDNNIADCQICRSHSHEKVSGIPNPPSPFMPGWLNLRAFLAKDHQKDHHRLCQLCKIQPYAPPLPSSPDNSCIGDKDSQDTTTTRSTSGGLNDHASVQDGGHPHNIHKATSASYSLLSSFLAFVQNSYNRYIYKNIVGLSQNFVGLNGEAAENSESSEEAAAAAAATTTLASPGMQETGYGISAGHNTFTLMSGFISTVFSPQTNSRAQREAATDNNINTPPTESKTSTELHANSKGVSKIETPAALEDKEPSAASRTPVAEQKIVPPASLERPKFASSDSFYKINQLCSPRSSPHPEKTLILLGMAADTCPNPHHLKQTKMSSKTLNVTSYHQSSTTSMLALIPAMLFVTMVAF</sequence>
<dbReference type="AlphaFoldDB" id="A0A9W8A9Q0"/>
<protein>
    <submittedName>
        <fullName evidence="3">Uncharacterized protein</fullName>
    </submittedName>
</protein>
<evidence type="ECO:0000256" key="2">
    <source>
        <dbReference type="SAM" id="SignalP"/>
    </source>
</evidence>
<comment type="caution">
    <text evidence="3">The sequence shown here is derived from an EMBL/GenBank/DDBJ whole genome shotgun (WGS) entry which is preliminary data.</text>
</comment>
<feature type="signal peptide" evidence="2">
    <location>
        <begin position="1"/>
        <end position="27"/>
    </location>
</feature>
<feature type="compositionally biased region" description="Polar residues" evidence="1">
    <location>
        <begin position="284"/>
        <end position="302"/>
    </location>
</feature>